<dbReference type="EMBL" id="ANJA01002951">
    <property type="protein sequence ID" value="ETO66940.1"/>
    <property type="molecule type" value="Genomic_DNA"/>
</dbReference>
<feature type="signal peptide" evidence="1">
    <location>
        <begin position="1"/>
        <end position="23"/>
    </location>
</feature>
<comment type="caution">
    <text evidence="2">The sequence shown here is derived from an EMBL/GenBank/DDBJ whole genome shotgun (WGS) entry which is preliminary data.</text>
</comment>
<evidence type="ECO:0000313" key="2">
    <source>
        <dbReference type="EMBL" id="ETO66940.1"/>
    </source>
</evidence>
<accession>A0A080ZJX9</accession>
<sequence>MRFFYTGVLAIVFMVYTVCVSTATHLPSTPNTRSTLTLSVRSLRTIEKTDRIDEERGVAGTLSSLVKSSASKVIESATLKAYLAANKDGIYVLNKLKLGNDVLEVLESPKLSKLSKYISAYNLKHPNEQISLLGVLSTRYGDDAVAKALVTAKGRTNSAELAESLQRQQLNGWLDNQKTIEYVMGKLKVGDDWTLTMSSRSLDALDEYIRLFNVRYPLAKTDIMTELAKRFGGEAKFARLVASALQLPQSRRMYVNAEKFQNALFKQWKDRGLDPMSVHVQVFKVDENNVASAGSALKNVVERYQRDVYRGPVEGIFVNPRRS</sequence>
<name>A0A080ZJX9_PHYNI</name>
<organism evidence="2 3">
    <name type="scientific">Phytophthora nicotianae P1976</name>
    <dbReference type="NCBI Taxonomy" id="1317066"/>
    <lineage>
        <taxon>Eukaryota</taxon>
        <taxon>Sar</taxon>
        <taxon>Stramenopiles</taxon>
        <taxon>Oomycota</taxon>
        <taxon>Peronosporomycetes</taxon>
        <taxon>Peronosporales</taxon>
        <taxon>Peronosporaceae</taxon>
        <taxon>Phytophthora</taxon>
    </lineage>
</organism>
<evidence type="ECO:0000313" key="3">
    <source>
        <dbReference type="Proteomes" id="UP000028582"/>
    </source>
</evidence>
<evidence type="ECO:0008006" key="4">
    <source>
        <dbReference type="Google" id="ProtNLM"/>
    </source>
</evidence>
<dbReference type="OrthoDB" id="128648at2759"/>
<keyword evidence="1" id="KW-0732">Signal</keyword>
<dbReference type="Proteomes" id="UP000028582">
    <property type="component" value="Unassembled WGS sequence"/>
</dbReference>
<evidence type="ECO:0000256" key="1">
    <source>
        <dbReference type="SAM" id="SignalP"/>
    </source>
</evidence>
<dbReference type="AlphaFoldDB" id="A0A080ZJX9"/>
<gene>
    <name evidence="2" type="ORF">F444_16003</name>
</gene>
<proteinExistence type="predicted"/>
<protein>
    <recommendedName>
        <fullName evidence="4">RxLR effector protein</fullName>
    </recommendedName>
</protein>
<reference evidence="2 3" key="1">
    <citation type="submission" date="2013-11" db="EMBL/GenBank/DDBJ databases">
        <title>The Genome Sequence of Phytophthora parasitica P1976.</title>
        <authorList>
            <consortium name="The Broad Institute Genomics Platform"/>
            <person name="Russ C."/>
            <person name="Tyler B."/>
            <person name="Panabieres F."/>
            <person name="Shan W."/>
            <person name="Tripathy S."/>
            <person name="Grunwald N."/>
            <person name="Machado M."/>
            <person name="Johnson C.S."/>
            <person name="Walker B."/>
            <person name="Young S."/>
            <person name="Zeng Q."/>
            <person name="Gargeya S."/>
            <person name="Fitzgerald M."/>
            <person name="Haas B."/>
            <person name="Abouelleil A."/>
            <person name="Allen A.W."/>
            <person name="Alvarado L."/>
            <person name="Arachchi H.M."/>
            <person name="Berlin A.M."/>
            <person name="Chapman S.B."/>
            <person name="Gainer-Dewar J."/>
            <person name="Goldberg J."/>
            <person name="Griggs A."/>
            <person name="Gujja S."/>
            <person name="Hansen M."/>
            <person name="Howarth C."/>
            <person name="Imamovic A."/>
            <person name="Ireland A."/>
            <person name="Larimer J."/>
            <person name="McCowan C."/>
            <person name="Murphy C."/>
            <person name="Pearson M."/>
            <person name="Poon T.W."/>
            <person name="Priest M."/>
            <person name="Roberts A."/>
            <person name="Saif S."/>
            <person name="Shea T."/>
            <person name="Sisk P."/>
            <person name="Sykes S."/>
            <person name="Wortman J."/>
            <person name="Nusbaum C."/>
            <person name="Birren B."/>
        </authorList>
    </citation>
    <scope>NUCLEOTIDE SEQUENCE [LARGE SCALE GENOMIC DNA]</scope>
    <source>
        <strain evidence="2 3">P1976</strain>
    </source>
</reference>
<feature type="chain" id="PRO_5001753351" description="RxLR effector protein" evidence="1">
    <location>
        <begin position="24"/>
        <end position="323"/>
    </location>
</feature>